<evidence type="ECO:0000259" key="2">
    <source>
        <dbReference type="Pfam" id="PF06439"/>
    </source>
</evidence>
<proteinExistence type="predicted"/>
<reference evidence="3" key="1">
    <citation type="submission" date="2022-10" db="EMBL/GenBank/DDBJ databases">
        <title>The WGS of Solirubrobacter ginsenosidimutans DSM 21036.</title>
        <authorList>
            <person name="Jiang Z."/>
        </authorList>
    </citation>
    <scope>NUCLEOTIDE SEQUENCE</scope>
    <source>
        <strain evidence="3">DSM 21036</strain>
    </source>
</reference>
<feature type="signal peptide" evidence="1">
    <location>
        <begin position="1"/>
        <end position="30"/>
    </location>
</feature>
<protein>
    <submittedName>
        <fullName evidence="3">DUF1080 domain-containing protein</fullName>
    </submittedName>
</protein>
<evidence type="ECO:0000313" key="3">
    <source>
        <dbReference type="EMBL" id="MDA0164313.1"/>
    </source>
</evidence>
<dbReference type="EMBL" id="JAPDOD010000032">
    <property type="protein sequence ID" value="MDA0164313.1"/>
    <property type="molecule type" value="Genomic_DNA"/>
</dbReference>
<feature type="chain" id="PRO_5040780646" evidence="1">
    <location>
        <begin position="31"/>
        <end position="205"/>
    </location>
</feature>
<feature type="domain" description="3-keto-alpha-glucoside-1,2-lyase/3-keto-2-hydroxy-glucal hydratase" evidence="2">
    <location>
        <begin position="30"/>
        <end position="203"/>
    </location>
</feature>
<name>A0A9X3MZM2_9ACTN</name>
<dbReference type="AlphaFoldDB" id="A0A9X3MZM2"/>
<gene>
    <name evidence="3" type="ORF">OM076_28845</name>
</gene>
<dbReference type="RefSeq" id="WP_270043564.1">
    <property type="nucleotide sequence ID" value="NZ_JAPDOD010000032.1"/>
</dbReference>
<dbReference type="PROSITE" id="PS51318">
    <property type="entry name" value="TAT"/>
    <property type="match status" value="1"/>
</dbReference>
<keyword evidence="1" id="KW-0732">Signal</keyword>
<dbReference type="InterPro" id="IPR010496">
    <property type="entry name" value="AL/BT2_dom"/>
</dbReference>
<evidence type="ECO:0000256" key="1">
    <source>
        <dbReference type="SAM" id="SignalP"/>
    </source>
</evidence>
<keyword evidence="4" id="KW-1185">Reference proteome</keyword>
<sequence length="205" mass="22430">MPRSSLSRRRNGATLLAAALAVLLAPPAHAQTLFDGTSLKGWRHAGGAPLELHDHTIRSGPGDDGRLGLLYFAAKRFRDFKLTLEFRAQQGANSGVHLRFPKPGGCSWIDCGYEVQINDSAQDPRKTGSIYGFADLDAAHAHVKPPNTWSRLTIKARGQTYTVYRDGKRINRFTGSRRSAGYIGLQAHGGPQDIVAFRAIRVRAL</sequence>
<dbReference type="Pfam" id="PF06439">
    <property type="entry name" value="3keto-disac_hyd"/>
    <property type="match status" value="1"/>
</dbReference>
<dbReference type="Gene3D" id="2.60.120.560">
    <property type="entry name" value="Exo-inulinase, domain 1"/>
    <property type="match status" value="1"/>
</dbReference>
<evidence type="ECO:0000313" key="4">
    <source>
        <dbReference type="Proteomes" id="UP001149140"/>
    </source>
</evidence>
<dbReference type="InterPro" id="IPR006311">
    <property type="entry name" value="TAT_signal"/>
</dbReference>
<dbReference type="GO" id="GO:0016787">
    <property type="term" value="F:hydrolase activity"/>
    <property type="evidence" value="ECO:0007669"/>
    <property type="project" value="InterPro"/>
</dbReference>
<accession>A0A9X3MZM2</accession>
<dbReference type="Proteomes" id="UP001149140">
    <property type="component" value="Unassembled WGS sequence"/>
</dbReference>
<comment type="caution">
    <text evidence="3">The sequence shown here is derived from an EMBL/GenBank/DDBJ whole genome shotgun (WGS) entry which is preliminary data.</text>
</comment>
<organism evidence="3 4">
    <name type="scientific">Solirubrobacter ginsenosidimutans</name>
    <dbReference type="NCBI Taxonomy" id="490573"/>
    <lineage>
        <taxon>Bacteria</taxon>
        <taxon>Bacillati</taxon>
        <taxon>Actinomycetota</taxon>
        <taxon>Thermoleophilia</taxon>
        <taxon>Solirubrobacterales</taxon>
        <taxon>Solirubrobacteraceae</taxon>
        <taxon>Solirubrobacter</taxon>
    </lineage>
</organism>